<dbReference type="GO" id="GO:0003735">
    <property type="term" value="F:structural constituent of ribosome"/>
    <property type="evidence" value="ECO:0007669"/>
    <property type="project" value="InterPro"/>
</dbReference>
<name>A0A411P1Y4_9PEZI</name>
<organism evidence="7">
    <name type="scientific">Orbilia dorsalia</name>
    <dbReference type="NCBI Taxonomy" id="661577"/>
    <lineage>
        <taxon>Eukaryota</taxon>
        <taxon>Fungi</taxon>
        <taxon>Dikarya</taxon>
        <taxon>Ascomycota</taxon>
        <taxon>Pezizomycotina</taxon>
        <taxon>Orbiliomycetes</taxon>
        <taxon>Orbiliales</taxon>
        <taxon>Orbiliaceae</taxon>
        <taxon>Orbilia</taxon>
    </lineage>
</organism>
<dbReference type="InterPro" id="IPR007980">
    <property type="entry name" value="Ribosomal_uS3m_fun"/>
</dbReference>
<accession>A0A411P1Y4</accession>
<proteinExistence type="inferred from homology"/>
<keyword evidence="5" id="KW-0687">Ribonucleoprotein</keyword>
<dbReference type="EMBL" id="MK547647">
    <property type="protein sequence ID" value="QBF58426.1"/>
    <property type="molecule type" value="Genomic_DNA"/>
</dbReference>
<keyword evidence="3 7" id="KW-0689">Ribosomal protein</keyword>
<evidence type="ECO:0000256" key="3">
    <source>
        <dbReference type="ARBA" id="ARBA00022980"/>
    </source>
</evidence>
<dbReference type="AlphaFoldDB" id="A0A411P1Y4"/>
<gene>
    <name evidence="7" type="primary">rps3</name>
    <name evidence="7" type="ORF">1835-46</name>
</gene>
<evidence type="ECO:0000256" key="5">
    <source>
        <dbReference type="ARBA" id="ARBA00023274"/>
    </source>
</evidence>
<protein>
    <recommendedName>
        <fullName evidence="6">Small ribosomal subunit protein uS3m</fullName>
    </recommendedName>
</protein>
<reference evidence="7" key="2">
    <citation type="submission" date="2019-02" db="EMBL/GenBank/DDBJ databases">
        <authorList>
            <person name="Wang S.J."/>
            <person name="Fang M.L."/>
            <person name="Xu J.P."/>
            <person name="Jiang L.L."/>
            <person name="Zhou D.Y."/>
            <person name="Zhang Y."/>
        </authorList>
    </citation>
    <scope>NUCLEOTIDE SEQUENCE</scope>
    <source>
        <strain evidence="7">1835</strain>
    </source>
</reference>
<reference evidence="7" key="1">
    <citation type="journal article" date="2019" name="Mitochondrial DNA Part B Resour">
        <title>Complete mitochondrial genome and phylogenetic analysis of Orbilia dorsalia, a species producing mature sexual structures on culture.</title>
        <authorList>
            <person name="Wang S."/>
            <person name="Fang M."/>
            <person name="Xu J."/>
            <person name="Jiang L."/>
            <person name="Zhou D."/>
            <person name="Zhang K.-Q."/>
            <person name="Zhang Y."/>
        </authorList>
    </citation>
    <scope>NUCLEOTIDE SEQUENCE</scope>
    <source>
        <strain evidence="7">1835</strain>
    </source>
</reference>
<evidence type="ECO:0000256" key="4">
    <source>
        <dbReference type="ARBA" id="ARBA00023128"/>
    </source>
</evidence>
<dbReference type="GO" id="GO:0005739">
    <property type="term" value="C:mitochondrion"/>
    <property type="evidence" value="ECO:0007669"/>
    <property type="project" value="UniProtKB-SubCell"/>
</dbReference>
<dbReference type="GO" id="GO:0005840">
    <property type="term" value="C:ribosome"/>
    <property type="evidence" value="ECO:0007669"/>
    <property type="project" value="UniProtKB-KW"/>
</dbReference>
<geneLocation type="mitochondrion" evidence="7"/>
<evidence type="ECO:0000256" key="2">
    <source>
        <dbReference type="ARBA" id="ARBA00010761"/>
    </source>
</evidence>
<sequence>MNTQILMDYIKKKNYPFFLMLTKYPLKPHNLKTIISKMKNILLNYLNRYSKKKIEMNLIRLKYIYLNSNMLAEHIAIKLITKKRSLLNVKRQIFAKTKLVGYNKYKLNKLNTFNIMNVNSLHELSFLNNNLYTELLNRIKYKFLSGIRLVVAGRLTRRNVAARSIKSMTNKGSLKNIDSSHKFVSVVTLRGDVRPNLDYTNISGIAKTGSFGVKAWTSYYS</sequence>
<dbReference type="GeneID" id="39698155"/>
<evidence type="ECO:0000256" key="1">
    <source>
        <dbReference type="ARBA" id="ARBA00004173"/>
    </source>
</evidence>
<keyword evidence="4 7" id="KW-0496">Mitochondrion</keyword>
<evidence type="ECO:0000256" key="6">
    <source>
        <dbReference type="ARBA" id="ARBA00035157"/>
    </source>
</evidence>
<dbReference type="RefSeq" id="YP_009574625.1">
    <property type="nucleotide sequence ID" value="NC_041448.1"/>
</dbReference>
<evidence type="ECO:0000313" key="7">
    <source>
        <dbReference type="EMBL" id="QBF58426.1"/>
    </source>
</evidence>
<comment type="similarity">
    <text evidence="2">Belongs to the universal ribosomal protein uS3 family.</text>
</comment>
<dbReference type="GO" id="GO:1990904">
    <property type="term" value="C:ribonucleoprotein complex"/>
    <property type="evidence" value="ECO:0007669"/>
    <property type="project" value="UniProtKB-KW"/>
</dbReference>
<dbReference type="GO" id="GO:0006412">
    <property type="term" value="P:translation"/>
    <property type="evidence" value="ECO:0007669"/>
    <property type="project" value="InterPro"/>
</dbReference>
<comment type="subcellular location">
    <subcellularLocation>
        <location evidence="1">Mitochondrion</location>
    </subcellularLocation>
</comment>
<dbReference type="Pfam" id="PF05316">
    <property type="entry name" value="VAR1"/>
    <property type="match status" value="1"/>
</dbReference>